<keyword evidence="1" id="KW-0812">Transmembrane</keyword>
<evidence type="ECO:0000259" key="2">
    <source>
        <dbReference type="Pfam" id="PF01882"/>
    </source>
</evidence>
<sequence length="335" mass="37054">MARCRIGYLMALAAAGLFFVSFSDWFSFYILVLALVFPFFSLAVSLPGMLGCRVSLDAPGGAVRRGSGHEAGLRVENRWGLPVGRVAVDLSCRNVMTGQTGTVRRKGAGGSLGMDFREPLDTSHCGCLRWEVRRVRVCDLLGIFSIRRAVPQAARVLVLPLNLPAEGVKGLMGMEDKNPVMKPRPGGGPGEDYDLRPYRPGDPLRSVHWKLSSKVDDLVVRETLEPRKTAILLTFDLYGPAEVLDRAFDRLDAVSRGLIEAERGHYVQWIQPGTLEVRTRYVSDIKELRALQWEMFSTPAPMEGRSLRDVGVHIDGVDGPIRRLHMTPTGEGEAR</sequence>
<comment type="caution">
    <text evidence="3">The sequence shown here is derived from an EMBL/GenBank/DDBJ whole genome shotgun (WGS) entry which is preliminary data.</text>
</comment>
<name>A0A8J6JJ73_9FIRM</name>
<dbReference type="RefSeq" id="WP_155144913.1">
    <property type="nucleotide sequence ID" value="NZ_JACOPQ010000001.1"/>
</dbReference>
<dbReference type="Pfam" id="PF01882">
    <property type="entry name" value="DUF58"/>
    <property type="match status" value="1"/>
</dbReference>
<dbReference type="InterPro" id="IPR002881">
    <property type="entry name" value="DUF58"/>
</dbReference>
<gene>
    <name evidence="3" type="ORF">H8S62_01670</name>
</gene>
<feature type="domain" description="DUF58" evidence="2">
    <location>
        <begin position="194"/>
        <end position="238"/>
    </location>
</feature>
<accession>A0A8J6JJ73</accession>
<dbReference type="Proteomes" id="UP000607645">
    <property type="component" value="Unassembled WGS sequence"/>
</dbReference>
<reference evidence="3" key="1">
    <citation type="submission" date="2020-08" db="EMBL/GenBank/DDBJ databases">
        <title>Genome public.</title>
        <authorList>
            <person name="Liu C."/>
            <person name="Sun Q."/>
        </authorList>
    </citation>
    <scope>NUCLEOTIDE SEQUENCE</scope>
    <source>
        <strain evidence="3">NSJ-52</strain>
    </source>
</reference>
<evidence type="ECO:0000313" key="4">
    <source>
        <dbReference type="Proteomes" id="UP000607645"/>
    </source>
</evidence>
<dbReference type="EMBL" id="JACOPQ010000001">
    <property type="protein sequence ID" value="MBC5735719.1"/>
    <property type="molecule type" value="Genomic_DNA"/>
</dbReference>
<evidence type="ECO:0000256" key="1">
    <source>
        <dbReference type="SAM" id="Phobius"/>
    </source>
</evidence>
<dbReference type="AlphaFoldDB" id="A0A8J6JJ73"/>
<feature type="transmembrane region" description="Helical" evidence="1">
    <location>
        <begin position="7"/>
        <end position="22"/>
    </location>
</feature>
<evidence type="ECO:0000313" key="3">
    <source>
        <dbReference type="EMBL" id="MBC5735719.1"/>
    </source>
</evidence>
<protein>
    <submittedName>
        <fullName evidence="3">DUF58 domain-containing protein</fullName>
    </submittedName>
</protein>
<keyword evidence="1" id="KW-1133">Transmembrane helix</keyword>
<keyword evidence="1" id="KW-0472">Membrane</keyword>
<dbReference type="PANTHER" id="PTHR34351">
    <property type="entry name" value="SLR1927 PROTEIN-RELATED"/>
    <property type="match status" value="1"/>
</dbReference>
<dbReference type="PANTHER" id="PTHR34351:SF1">
    <property type="entry name" value="SLR1927 PROTEIN"/>
    <property type="match status" value="1"/>
</dbReference>
<organism evidence="3 4">
    <name type="scientific">Lawsonibacter faecis</name>
    <dbReference type="NCBI Taxonomy" id="2763052"/>
    <lineage>
        <taxon>Bacteria</taxon>
        <taxon>Bacillati</taxon>
        <taxon>Bacillota</taxon>
        <taxon>Clostridia</taxon>
        <taxon>Eubacteriales</taxon>
        <taxon>Oscillospiraceae</taxon>
        <taxon>Lawsonibacter</taxon>
    </lineage>
</organism>
<proteinExistence type="predicted"/>
<keyword evidence="4" id="KW-1185">Reference proteome</keyword>